<gene>
    <name evidence="1" type="ORF">MW7_014550</name>
</gene>
<evidence type="ECO:0000313" key="1">
    <source>
        <dbReference type="EMBL" id="TMS57172.1"/>
    </source>
</evidence>
<sequence length="89" mass="9857">MNPTDFITELQSKVSELIKNSPAKDLEKNIQAVTQQMFQKSGLVTREEFDVQQQLLARARLRLDELEARVAALEGPNSYSTPGSPGNAP</sequence>
<reference evidence="1" key="1">
    <citation type="submission" date="2019-05" db="EMBL/GenBank/DDBJ databases">
        <title>Revised genome assembly of Burkholderiaceae (previously Ralstonia) sp. PBA.</title>
        <authorList>
            <person name="Gan H.M."/>
        </authorList>
    </citation>
    <scope>NUCLEOTIDE SEQUENCE</scope>
    <source>
        <strain evidence="1">PBA</strain>
    </source>
</reference>
<dbReference type="EMBL" id="AKCV02000025">
    <property type="protein sequence ID" value="TMS57172.1"/>
    <property type="molecule type" value="Genomic_DNA"/>
</dbReference>
<organism evidence="1 2">
    <name type="scientific">Imbroritus primus</name>
    <dbReference type="NCBI Taxonomy" id="3058603"/>
    <lineage>
        <taxon>Bacteria</taxon>
        <taxon>Pseudomonadati</taxon>
        <taxon>Pseudomonadota</taxon>
        <taxon>Betaproteobacteria</taxon>
        <taxon>Burkholderiales</taxon>
        <taxon>Burkholderiaceae</taxon>
        <taxon>Imbroritus</taxon>
    </lineage>
</organism>
<name>A0ACD3SLX1_9BURK</name>
<keyword evidence="2" id="KW-1185">Reference proteome</keyword>
<protein>
    <submittedName>
        <fullName evidence="1">Accessory factor UbiK family protein</fullName>
    </submittedName>
</protein>
<comment type="caution">
    <text evidence="1">The sequence shown here is derived from an EMBL/GenBank/DDBJ whole genome shotgun (WGS) entry which is preliminary data.</text>
</comment>
<evidence type="ECO:0000313" key="2">
    <source>
        <dbReference type="Proteomes" id="UP000004277"/>
    </source>
</evidence>
<proteinExistence type="predicted"/>
<dbReference type="Proteomes" id="UP000004277">
    <property type="component" value="Unassembled WGS sequence"/>
</dbReference>
<accession>A0ACD3SLX1</accession>